<protein>
    <submittedName>
        <fullName evidence="1">Uncharacterized protein</fullName>
    </submittedName>
</protein>
<sequence length="224" mass="23215">MTGISIEKHALKFNGSGYFMDNAQLVKLGTHGEKAGLIGSVGKLEPKGQLAQDRFEDKIRSAGPYLLDTASTTKADFTGSVAANLVVAGFSGSTSAMYDAFKVGHLKLVQLYVLETPMVDAVNGAPKARDAIHGYGSDGRIVHSIIIALEASLAEGLTASASVNASVDVGGILSVSIGGGVGGGQVQKIVLPPQATLAYGLLKLEWSSRDDRFNGSHVDETGLL</sequence>
<accession>A0A941BCQ1</accession>
<dbReference type="EMBL" id="JAGQDD010000001">
    <property type="protein sequence ID" value="MBQ0929386.1"/>
    <property type="molecule type" value="Genomic_DNA"/>
</dbReference>
<dbReference type="RefSeq" id="WP_210851631.1">
    <property type="nucleotide sequence ID" value="NZ_JAGQDD010000001.1"/>
</dbReference>
<dbReference type="AlphaFoldDB" id="A0A941BCQ1"/>
<evidence type="ECO:0000313" key="1">
    <source>
        <dbReference type="EMBL" id="MBQ0929386.1"/>
    </source>
</evidence>
<organism evidence="1 2">
    <name type="scientific">Ideonella alba</name>
    <dbReference type="NCBI Taxonomy" id="2824118"/>
    <lineage>
        <taxon>Bacteria</taxon>
        <taxon>Pseudomonadati</taxon>
        <taxon>Pseudomonadota</taxon>
        <taxon>Betaproteobacteria</taxon>
        <taxon>Burkholderiales</taxon>
        <taxon>Sphaerotilaceae</taxon>
        <taxon>Ideonella</taxon>
    </lineage>
</organism>
<keyword evidence="2" id="KW-1185">Reference proteome</keyword>
<name>A0A941BCQ1_9BURK</name>
<reference evidence="1 2" key="1">
    <citation type="submission" date="2021-04" db="EMBL/GenBank/DDBJ databases">
        <title>The genome sequence of Ideonella sp. 3Y2.</title>
        <authorList>
            <person name="Liu Y."/>
        </authorList>
    </citation>
    <scope>NUCLEOTIDE SEQUENCE [LARGE SCALE GENOMIC DNA]</scope>
    <source>
        <strain evidence="1 2">3Y2</strain>
    </source>
</reference>
<comment type="caution">
    <text evidence="1">The sequence shown here is derived from an EMBL/GenBank/DDBJ whole genome shotgun (WGS) entry which is preliminary data.</text>
</comment>
<proteinExistence type="predicted"/>
<evidence type="ECO:0000313" key="2">
    <source>
        <dbReference type="Proteomes" id="UP000676246"/>
    </source>
</evidence>
<dbReference type="Proteomes" id="UP000676246">
    <property type="component" value="Unassembled WGS sequence"/>
</dbReference>
<gene>
    <name evidence="1" type="ORF">KAK03_02740</name>
</gene>